<dbReference type="Proteomes" id="UP000078542">
    <property type="component" value="Unassembled WGS sequence"/>
</dbReference>
<keyword evidence="2" id="KW-0862">Zinc</keyword>
<dbReference type="AlphaFoldDB" id="A0A195CAY3"/>
<gene>
    <name evidence="7" type="ORF">ALC62_11211</name>
</gene>
<dbReference type="InterPro" id="IPR001841">
    <property type="entry name" value="Znf_RING"/>
</dbReference>
<evidence type="ECO:0000256" key="5">
    <source>
        <dbReference type="SAM" id="Coils"/>
    </source>
</evidence>
<dbReference type="InterPro" id="IPR013083">
    <property type="entry name" value="Znf_RING/FYVE/PHD"/>
</dbReference>
<feature type="coiled-coil region" evidence="5">
    <location>
        <begin position="89"/>
        <end position="144"/>
    </location>
</feature>
<keyword evidence="8" id="KW-1185">Reference proteome</keyword>
<evidence type="ECO:0000256" key="2">
    <source>
        <dbReference type="ARBA" id="ARBA00022833"/>
    </source>
</evidence>
<dbReference type="PANTHER" id="PTHR22663">
    <property type="entry name" value="RING FINGER PROTEIN NARYA-RELATED"/>
    <property type="match status" value="1"/>
</dbReference>
<dbReference type="SUPFAM" id="SSF57850">
    <property type="entry name" value="RING/U-box"/>
    <property type="match status" value="1"/>
</dbReference>
<evidence type="ECO:0000259" key="6">
    <source>
        <dbReference type="PROSITE" id="PS50089"/>
    </source>
</evidence>
<dbReference type="GO" id="GO:0019789">
    <property type="term" value="F:SUMO transferase activity"/>
    <property type="evidence" value="ECO:0007669"/>
    <property type="project" value="InterPro"/>
</dbReference>
<evidence type="ECO:0000313" key="7">
    <source>
        <dbReference type="EMBL" id="KYM97865.1"/>
    </source>
</evidence>
<keyword evidence="1 4" id="KW-0479">Metal-binding</keyword>
<protein>
    <recommendedName>
        <fullName evidence="6">RING-type domain-containing protein</fullName>
    </recommendedName>
</protein>
<dbReference type="GO" id="GO:0008270">
    <property type="term" value="F:zinc ion binding"/>
    <property type="evidence" value="ECO:0007669"/>
    <property type="project" value="UniProtKB-KW"/>
</dbReference>
<keyword evidence="5" id="KW-0175">Coiled coil</keyword>
<sequence length="226" mass="25988">MEMNMLICNKCYAPFYRGKHPYHITQCGHISCQSCLQQFEKQCPQCQRIGTISLALEEPLIPKVMPFFQPFADTMEMMLKVDAFHNNQIKIIMQRYQELDKKYEVLKTRYWMSDRNLKALMEKYVTLKNNKAKLEKQLALQMANRETPRSFVMETPADSGIFSNGSNQSSTGYSLASSSNLMKSVGLTPIGSPEKKFYRTIDGFRIPAVNRKPVKSLASLNNTQFL</sequence>
<evidence type="ECO:0000256" key="1">
    <source>
        <dbReference type="ARBA" id="ARBA00022771"/>
    </source>
</evidence>
<evidence type="ECO:0000313" key="8">
    <source>
        <dbReference type="Proteomes" id="UP000078542"/>
    </source>
</evidence>
<evidence type="ECO:0000256" key="4">
    <source>
        <dbReference type="PROSITE-ProRule" id="PRU00175"/>
    </source>
</evidence>
<proteinExistence type="predicted"/>
<name>A0A195CAY3_9HYME</name>
<dbReference type="GO" id="GO:0016925">
    <property type="term" value="P:protein sumoylation"/>
    <property type="evidence" value="ECO:0007669"/>
    <property type="project" value="TreeGrafter"/>
</dbReference>
<dbReference type="PROSITE" id="PS50089">
    <property type="entry name" value="ZF_RING_2"/>
    <property type="match status" value="1"/>
</dbReference>
<accession>A0A195CAY3</accession>
<dbReference type="PANTHER" id="PTHR22663:SF17">
    <property type="entry name" value="RING FINGER PROTEIN NARYA-RELATED"/>
    <property type="match status" value="1"/>
</dbReference>
<dbReference type="STRING" id="456900.A0A195CAY3"/>
<organism evidence="7 8">
    <name type="scientific">Cyphomyrmex costatus</name>
    <dbReference type="NCBI Taxonomy" id="456900"/>
    <lineage>
        <taxon>Eukaryota</taxon>
        <taxon>Metazoa</taxon>
        <taxon>Ecdysozoa</taxon>
        <taxon>Arthropoda</taxon>
        <taxon>Hexapoda</taxon>
        <taxon>Insecta</taxon>
        <taxon>Pterygota</taxon>
        <taxon>Neoptera</taxon>
        <taxon>Endopterygota</taxon>
        <taxon>Hymenoptera</taxon>
        <taxon>Apocrita</taxon>
        <taxon>Aculeata</taxon>
        <taxon>Formicoidea</taxon>
        <taxon>Formicidae</taxon>
        <taxon>Myrmicinae</taxon>
        <taxon>Cyphomyrmex</taxon>
    </lineage>
</organism>
<dbReference type="Pfam" id="PF14634">
    <property type="entry name" value="zf-RING_5"/>
    <property type="match status" value="1"/>
</dbReference>
<evidence type="ECO:0000256" key="3">
    <source>
        <dbReference type="ARBA" id="ARBA00023254"/>
    </source>
</evidence>
<dbReference type="GO" id="GO:0000795">
    <property type="term" value="C:synaptonemal complex"/>
    <property type="evidence" value="ECO:0007669"/>
    <property type="project" value="InterPro"/>
</dbReference>
<keyword evidence="1 4" id="KW-0863">Zinc-finger</keyword>
<dbReference type="GO" id="GO:0007131">
    <property type="term" value="P:reciprocal meiotic recombination"/>
    <property type="evidence" value="ECO:0007669"/>
    <property type="project" value="InterPro"/>
</dbReference>
<dbReference type="GO" id="GO:0007129">
    <property type="term" value="P:homologous chromosome pairing at meiosis"/>
    <property type="evidence" value="ECO:0007669"/>
    <property type="project" value="TreeGrafter"/>
</dbReference>
<dbReference type="EMBL" id="KQ978023">
    <property type="protein sequence ID" value="KYM97865.1"/>
    <property type="molecule type" value="Genomic_DNA"/>
</dbReference>
<keyword evidence="3" id="KW-0469">Meiosis</keyword>
<feature type="domain" description="RING-type" evidence="6">
    <location>
        <begin position="8"/>
        <end position="47"/>
    </location>
</feature>
<dbReference type="Gene3D" id="3.30.40.10">
    <property type="entry name" value="Zinc/RING finger domain, C3HC4 (zinc finger)"/>
    <property type="match status" value="1"/>
</dbReference>
<reference evidence="7 8" key="1">
    <citation type="submission" date="2016-03" db="EMBL/GenBank/DDBJ databases">
        <title>Cyphomyrmex costatus WGS genome.</title>
        <authorList>
            <person name="Nygaard S."/>
            <person name="Hu H."/>
            <person name="Boomsma J."/>
            <person name="Zhang G."/>
        </authorList>
    </citation>
    <scope>NUCLEOTIDE SEQUENCE [LARGE SCALE GENOMIC DNA]</scope>
    <source>
        <strain evidence="7">MS0001</strain>
        <tissue evidence="7">Whole body</tissue>
    </source>
</reference>
<dbReference type="InterPro" id="IPR042123">
    <property type="entry name" value="Zip3/RNF212-like"/>
</dbReference>